<dbReference type="GO" id="GO:0016746">
    <property type="term" value="F:acyltransferase activity"/>
    <property type="evidence" value="ECO:0007669"/>
    <property type="project" value="UniProtKB-KW"/>
</dbReference>
<dbReference type="OrthoDB" id="7208816at2"/>
<dbReference type="InterPro" id="IPR029058">
    <property type="entry name" value="AB_hydrolase_fold"/>
</dbReference>
<dbReference type="SUPFAM" id="SSF53474">
    <property type="entry name" value="alpha/beta-Hydrolases"/>
    <property type="match status" value="1"/>
</dbReference>
<dbReference type="Pfam" id="PF12551">
    <property type="entry name" value="PHBC_N"/>
    <property type="match status" value="1"/>
</dbReference>
<feature type="region of interest" description="Disordered" evidence="3">
    <location>
        <begin position="1"/>
        <end position="20"/>
    </location>
</feature>
<accession>A0A318TCL7</accession>
<proteinExistence type="predicted"/>
<dbReference type="PANTHER" id="PTHR36837">
    <property type="entry name" value="POLY(3-HYDROXYALKANOATE) POLYMERASE SUBUNIT PHAC"/>
    <property type="match status" value="1"/>
</dbReference>
<comment type="caution">
    <text evidence="6">The sequence shown here is derived from an EMBL/GenBank/DDBJ whole genome shotgun (WGS) entry which is preliminary data.</text>
</comment>
<dbReference type="Gene3D" id="3.40.50.1820">
    <property type="entry name" value="alpha/beta hydrolase"/>
    <property type="match status" value="1"/>
</dbReference>
<sequence>MTTTAMIDKPASASTENTPPDALDALANALRARGTGGLSPAAALLAWYDWALHLSLSPGKQRHLLEKGLHKQQRLARYVLRAACARDCPTCIEPLEQDRRFADPAWQQWPFNAIHQGFLLQQQWWHNATTGVRGVSHHHERLVTFAGRQWLDMWSPANFIWTNPEVLRAITDSGGANLWRGAMNFLDDARRLALNDLPAGVEGFEVGKDVAVTPGKVVYRNHLIELIQYTPTTPDVYAEPVLIVPSWIMKYYILDLSPHNSMVKYLVDQGHTVFIISWKNPTAADRDLSLEDYRRLGVMDALDAVTAIVPERKVQAVGYCLGGTLLAIAAAAMARDGDERLQSLTLLASETDFRESGEIALFIDESQLAWLEAGMWDKGYLDGRQMAGAFQMLNSRDLIWSRQVREYLLGERQAFNDLMAWNADVTRMPYRMHSEYLRQLYLDNDLAEGRYQVRGRPVALADIDVPMFIVGTVRDHVAPWPSVYKMHLLSDAELTFVLTSGGHNAGVVSEPGHPRRSFQIAARATRERYVDPQMWRAEAPLHEGSWWPAWQQWLAQRSTERVAPPAMGGSAYTPLGDAPGAYVAMK</sequence>
<dbReference type="GO" id="GO:0042619">
    <property type="term" value="P:poly-hydroxybutyrate biosynthetic process"/>
    <property type="evidence" value="ECO:0007669"/>
    <property type="project" value="InterPro"/>
</dbReference>
<feature type="domain" description="Poly-beta-hydroxybutyrate polymerase N-terminal" evidence="4">
    <location>
        <begin position="97"/>
        <end position="266"/>
    </location>
</feature>
<feature type="domain" description="Poly-beta-hydroxybutyrate polymerase N-terminal" evidence="5">
    <location>
        <begin position="19"/>
        <end position="60"/>
    </location>
</feature>
<dbReference type="PANTHER" id="PTHR36837:SF5">
    <property type="entry name" value="POLY-3-HYDROXYBUTYRATE SYNTHASE"/>
    <property type="match status" value="1"/>
</dbReference>
<gene>
    <name evidence="6" type="ORF">BJ122_11387</name>
</gene>
<evidence type="ECO:0000256" key="3">
    <source>
        <dbReference type="SAM" id="MobiDB-lite"/>
    </source>
</evidence>
<dbReference type="InterPro" id="IPR022211">
    <property type="entry name" value="PHBC_N"/>
</dbReference>
<keyword evidence="2" id="KW-0012">Acyltransferase</keyword>
<dbReference type="Pfam" id="PF07167">
    <property type="entry name" value="PhaC_N"/>
    <property type="match status" value="1"/>
</dbReference>
<evidence type="ECO:0000313" key="6">
    <source>
        <dbReference type="EMBL" id="PYF02303.1"/>
    </source>
</evidence>
<protein>
    <submittedName>
        <fullName evidence="6">Polyhydroxyalkanoate synthase</fullName>
    </submittedName>
</protein>
<keyword evidence="1" id="KW-0808">Transferase</keyword>
<evidence type="ECO:0000259" key="4">
    <source>
        <dbReference type="Pfam" id="PF07167"/>
    </source>
</evidence>
<dbReference type="AlphaFoldDB" id="A0A318TCL7"/>
<evidence type="ECO:0000259" key="5">
    <source>
        <dbReference type="Pfam" id="PF12551"/>
    </source>
</evidence>
<reference evidence="6 7" key="1">
    <citation type="submission" date="2018-06" db="EMBL/GenBank/DDBJ databases">
        <title>Genomic Encyclopedia of Archaeal and Bacterial Type Strains, Phase II (KMG-II): from individual species to whole genera.</title>
        <authorList>
            <person name="Goeker M."/>
        </authorList>
    </citation>
    <scope>NUCLEOTIDE SEQUENCE [LARGE SCALE GENOMIC DNA]</scope>
    <source>
        <strain evidence="6 7">JCM 11668</strain>
    </source>
</reference>
<evidence type="ECO:0000256" key="2">
    <source>
        <dbReference type="ARBA" id="ARBA00023315"/>
    </source>
</evidence>
<organism evidence="6 7">
    <name type="scientific">Rhodopseudomonas faecalis</name>
    <dbReference type="NCBI Taxonomy" id="99655"/>
    <lineage>
        <taxon>Bacteria</taxon>
        <taxon>Pseudomonadati</taxon>
        <taxon>Pseudomonadota</taxon>
        <taxon>Alphaproteobacteria</taxon>
        <taxon>Hyphomicrobiales</taxon>
        <taxon>Nitrobacteraceae</taxon>
        <taxon>Rhodopseudomonas</taxon>
    </lineage>
</organism>
<keyword evidence="7" id="KW-1185">Reference proteome</keyword>
<dbReference type="Proteomes" id="UP000248148">
    <property type="component" value="Unassembled WGS sequence"/>
</dbReference>
<evidence type="ECO:0000313" key="7">
    <source>
        <dbReference type="Proteomes" id="UP000248148"/>
    </source>
</evidence>
<name>A0A318TCL7_9BRAD</name>
<evidence type="ECO:0000256" key="1">
    <source>
        <dbReference type="ARBA" id="ARBA00022679"/>
    </source>
</evidence>
<dbReference type="EMBL" id="QJTI01000013">
    <property type="protein sequence ID" value="PYF02303.1"/>
    <property type="molecule type" value="Genomic_DNA"/>
</dbReference>
<dbReference type="InterPro" id="IPR010941">
    <property type="entry name" value="PhaC_N"/>
</dbReference>
<dbReference type="RefSeq" id="WP_110781241.1">
    <property type="nucleotide sequence ID" value="NZ_QJTI01000013.1"/>
</dbReference>
<dbReference type="InterPro" id="IPR051321">
    <property type="entry name" value="PHA/PHB_synthase"/>
</dbReference>